<evidence type="ECO:0000313" key="1">
    <source>
        <dbReference type="EMBL" id="MBK1840328.1"/>
    </source>
</evidence>
<dbReference type="Proteomes" id="UP000652760">
    <property type="component" value="Unassembled WGS sequence"/>
</dbReference>
<dbReference type="EMBL" id="JAENHM010000061">
    <property type="protein sequence ID" value="MBK1840328.1"/>
    <property type="molecule type" value="Genomic_DNA"/>
</dbReference>
<organism evidence="1 2">
    <name type="scientific">Azospirillum endophyticum</name>
    <dbReference type="NCBI Taxonomy" id="2800326"/>
    <lineage>
        <taxon>Bacteria</taxon>
        <taxon>Pseudomonadati</taxon>
        <taxon>Pseudomonadota</taxon>
        <taxon>Alphaproteobacteria</taxon>
        <taxon>Rhodospirillales</taxon>
        <taxon>Azospirillaceae</taxon>
        <taxon>Azospirillum</taxon>
    </lineage>
</organism>
<comment type="caution">
    <text evidence="1">The sequence shown here is derived from an EMBL/GenBank/DDBJ whole genome shotgun (WGS) entry which is preliminary data.</text>
</comment>
<accession>A0ABS1FA73</accession>
<protein>
    <recommendedName>
        <fullName evidence="3">DUF4175 domain-containing protein</fullName>
    </recommendedName>
</protein>
<keyword evidence="2" id="KW-1185">Reference proteome</keyword>
<name>A0ABS1FA73_9PROT</name>
<reference evidence="2" key="1">
    <citation type="submission" date="2021-01" db="EMBL/GenBank/DDBJ databases">
        <title>Genome public.</title>
        <authorList>
            <person name="Liu C."/>
            <person name="Sun Q."/>
        </authorList>
    </citation>
    <scope>NUCLEOTIDE SEQUENCE [LARGE SCALE GENOMIC DNA]</scope>
    <source>
        <strain evidence="2">YIM B02556</strain>
    </source>
</reference>
<evidence type="ECO:0008006" key="3">
    <source>
        <dbReference type="Google" id="ProtNLM"/>
    </source>
</evidence>
<sequence length="65" mass="6887">MTGVWRIPAALAALSVFGLAAAILGDGVWDWLCWATLSVPLAACAVKLWRQWPGLSLLRSPPGAN</sequence>
<gene>
    <name evidence="1" type="ORF">JHL17_23265</name>
</gene>
<evidence type="ECO:0000313" key="2">
    <source>
        <dbReference type="Proteomes" id="UP000652760"/>
    </source>
</evidence>
<dbReference type="RefSeq" id="WP_200196844.1">
    <property type="nucleotide sequence ID" value="NZ_JAENHM010000061.1"/>
</dbReference>
<proteinExistence type="predicted"/>